<gene>
    <name evidence="1" type="ORF">KFK09_023457</name>
</gene>
<accession>A0A8T3AL41</accession>
<name>A0A8T3AL41_DENNO</name>
<proteinExistence type="predicted"/>
<organism evidence="1 2">
    <name type="scientific">Dendrobium nobile</name>
    <name type="common">Orchid</name>
    <dbReference type="NCBI Taxonomy" id="94219"/>
    <lineage>
        <taxon>Eukaryota</taxon>
        <taxon>Viridiplantae</taxon>
        <taxon>Streptophyta</taxon>
        <taxon>Embryophyta</taxon>
        <taxon>Tracheophyta</taxon>
        <taxon>Spermatophyta</taxon>
        <taxon>Magnoliopsida</taxon>
        <taxon>Liliopsida</taxon>
        <taxon>Asparagales</taxon>
        <taxon>Orchidaceae</taxon>
        <taxon>Epidendroideae</taxon>
        <taxon>Malaxideae</taxon>
        <taxon>Dendrobiinae</taxon>
        <taxon>Dendrobium</taxon>
    </lineage>
</organism>
<dbReference type="EMBL" id="JAGYWB010000016">
    <property type="protein sequence ID" value="KAI0497129.1"/>
    <property type="molecule type" value="Genomic_DNA"/>
</dbReference>
<sequence>MEQLGWALTCRRFCQSGDGGVGSRRENKWGRGSACNCGLLWRVGGSSSTGCLDQKVESKEASAMRIRRRVNPETVPHTQLLSEISGI</sequence>
<dbReference type="AlphaFoldDB" id="A0A8T3AL41"/>
<comment type="caution">
    <text evidence="1">The sequence shown here is derived from an EMBL/GenBank/DDBJ whole genome shotgun (WGS) entry which is preliminary data.</text>
</comment>
<protein>
    <submittedName>
        <fullName evidence="1">Uncharacterized protein</fullName>
    </submittedName>
</protein>
<keyword evidence="2" id="KW-1185">Reference proteome</keyword>
<evidence type="ECO:0000313" key="2">
    <source>
        <dbReference type="Proteomes" id="UP000829196"/>
    </source>
</evidence>
<reference evidence="1" key="1">
    <citation type="journal article" date="2022" name="Front. Genet.">
        <title>Chromosome-Scale Assembly of the Dendrobium nobile Genome Provides Insights Into the Molecular Mechanism of the Biosynthesis of the Medicinal Active Ingredient of Dendrobium.</title>
        <authorList>
            <person name="Xu Q."/>
            <person name="Niu S.-C."/>
            <person name="Li K.-L."/>
            <person name="Zheng P.-J."/>
            <person name="Zhang X.-J."/>
            <person name="Jia Y."/>
            <person name="Liu Y."/>
            <person name="Niu Y.-X."/>
            <person name="Yu L.-H."/>
            <person name="Chen D.-F."/>
            <person name="Zhang G.-Q."/>
        </authorList>
    </citation>
    <scope>NUCLEOTIDE SEQUENCE</scope>
    <source>
        <tissue evidence="1">Leaf</tissue>
    </source>
</reference>
<dbReference type="Proteomes" id="UP000829196">
    <property type="component" value="Unassembled WGS sequence"/>
</dbReference>
<evidence type="ECO:0000313" key="1">
    <source>
        <dbReference type="EMBL" id="KAI0497129.1"/>
    </source>
</evidence>